<evidence type="ECO:0000259" key="13">
    <source>
        <dbReference type="SMART" id="SM00387"/>
    </source>
</evidence>
<evidence type="ECO:0000256" key="1">
    <source>
        <dbReference type="ARBA" id="ARBA00004651"/>
    </source>
</evidence>
<feature type="domain" description="Histidine kinase/HSP90-like ATPase" evidence="13">
    <location>
        <begin position="477"/>
        <end position="586"/>
    </location>
</feature>
<accession>A0ABV5VPS3</accession>
<keyword evidence="7 14" id="KW-0418">Kinase</keyword>
<evidence type="ECO:0000256" key="3">
    <source>
        <dbReference type="ARBA" id="ARBA00022553"/>
    </source>
</evidence>
<dbReference type="Pfam" id="PF06580">
    <property type="entry name" value="His_kinase"/>
    <property type="match status" value="1"/>
</dbReference>
<comment type="caution">
    <text evidence="14">The sequence shown here is derived from an EMBL/GenBank/DDBJ whole genome shotgun (WGS) entry which is preliminary data.</text>
</comment>
<protein>
    <submittedName>
        <fullName evidence="14">Sensor histidine kinase</fullName>
        <ecNumber evidence="14">2.7.13.3</ecNumber>
    </submittedName>
</protein>
<sequence>MGQSLKKRFFLKNLALFLILLLIPLIVYGASSIVLTQNELKNNINTNSASILKQTKETIELVLNEIDQLSLVYDTNADIGFEMDAILQSNSATYERNAVTKVIKGFMNADPSARPYIYSIYVYYDSAGSRFFSSSEGIANLNQVSDNAWYASYRNQAADKTFWTEAREIKRASFDEKPLQLLTIYHRMSSRNGVIVLNILPHYIENILTSITPLSDQSLLIMNADDQVIFQNSNTALLQDIDLNRISKSPLDFFTMTFASGSYIISKHESDRYGWKYFSIVPQHTLYEFPSKLGKLMLMLLAAAYVIGLGLAYFITRRNYRQISRIVRILDLAENGGPFPQMTTRIKDEYSYIINNILKTFIEHSFLKIALSEKKFRMQAMELTALQAQINPHFLFNTLRTIYWKSYGLSGKRNEVSDMIENLSDLLDYSLSKPEERVTLEEEIRRTISYTDIQQIRYKDQFDLVWDIDDDVNRYTVIKLILQPIIENSIYHGIREKEGKSLIKVKAFAVKDRLHISIIDNGAGIAPENMKIIREKLKDSEEDSEHIGLFNTDKRLKLNYGEEYGLQIRSKPGWGTAVSMVIPSTPMRKA</sequence>
<dbReference type="GO" id="GO:0004673">
    <property type="term" value="F:protein histidine kinase activity"/>
    <property type="evidence" value="ECO:0007669"/>
    <property type="project" value="UniProtKB-EC"/>
</dbReference>
<keyword evidence="15" id="KW-1185">Reference proteome</keyword>
<dbReference type="PANTHER" id="PTHR34220">
    <property type="entry name" value="SENSOR HISTIDINE KINASE YPDA"/>
    <property type="match status" value="1"/>
</dbReference>
<dbReference type="Proteomes" id="UP001589619">
    <property type="component" value="Unassembled WGS sequence"/>
</dbReference>
<keyword evidence="8" id="KW-0067">ATP-binding</keyword>
<keyword evidence="9 12" id="KW-1133">Transmembrane helix</keyword>
<dbReference type="EC" id="2.7.13.3" evidence="14"/>
<dbReference type="EMBL" id="JBHMAG010000002">
    <property type="protein sequence ID" value="MFB9750274.1"/>
    <property type="molecule type" value="Genomic_DNA"/>
</dbReference>
<name>A0ABV5VPS3_9BACL</name>
<evidence type="ECO:0000256" key="2">
    <source>
        <dbReference type="ARBA" id="ARBA00022475"/>
    </source>
</evidence>
<dbReference type="PANTHER" id="PTHR34220:SF11">
    <property type="entry name" value="SENSOR PROTEIN KINASE HPTS"/>
    <property type="match status" value="1"/>
</dbReference>
<dbReference type="Pfam" id="PF02518">
    <property type="entry name" value="HATPase_c"/>
    <property type="match status" value="1"/>
</dbReference>
<dbReference type="InterPro" id="IPR036890">
    <property type="entry name" value="HATPase_C_sf"/>
</dbReference>
<keyword evidence="6" id="KW-0547">Nucleotide-binding</keyword>
<dbReference type="SMART" id="SM00387">
    <property type="entry name" value="HATPase_c"/>
    <property type="match status" value="1"/>
</dbReference>
<evidence type="ECO:0000256" key="4">
    <source>
        <dbReference type="ARBA" id="ARBA00022679"/>
    </source>
</evidence>
<keyword evidence="2" id="KW-1003">Cell membrane</keyword>
<dbReference type="InterPro" id="IPR010559">
    <property type="entry name" value="Sig_transdc_His_kin_internal"/>
</dbReference>
<evidence type="ECO:0000256" key="9">
    <source>
        <dbReference type="ARBA" id="ARBA00022989"/>
    </source>
</evidence>
<comment type="subcellular location">
    <subcellularLocation>
        <location evidence="1">Cell membrane</location>
        <topology evidence="1">Multi-pass membrane protein</topology>
    </subcellularLocation>
</comment>
<evidence type="ECO:0000313" key="14">
    <source>
        <dbReference type="EMBL" id="MFB9750274.1"/>
    </source>
</evidence>
<gene>
    <name evidence="14" type="ORF">ACFFNY_01700</name>
</gene>
<keyword evidence="3" id="KW-0597">Phosphoprotein</keyword>
<proteinExistence type="predicted"/>
<keyword evidence="5 12" id="KW-0812">Transmembrane</keyword>
<keyword evidence="4 14" id="KW-0808">Transferase</keyword>
<dbReference type="Gene3D" id="3.30.565.10">
    <property type="entry name" value="Histidine kinase-like ATPase, C-terminal domain"/>
    <property type="match status" value="1"/>
</dbReference>
<organism evidence="14 15">
    <name type="scientific">Paenibacillus hodogayensis</name>
    <dbReference type="NCBI Taxonomy" id="279208"/>
    <lineage>
        <taxon>Bacteria</taxon>
        <taxon>Bacillati</taxon>
        <taxon>Bacillota</taxon>
        <taxon>Bacilli</taxon>
        <taxon>Bacillales</taxon>
        <taxon>Paenibacillaceae</taxon>
        <taxon>Paenibacillus</taxon>
    </lineage>
</organism>
<evidence type="ECO:0000256" key="11">
    <source>
        <dbReference type="ARBA" id="ARBA00023136"/>
    </source>
</evidence>
<evidence type="ECO:0000256" key="6">
    <source>
        <dbReference type="ARBA" id="ARBA00022741"/>
    </source>
</evidence>
<feature type="transmembrane region" description="Helical" evidence="12">
    <location>
        <begin position="296"/>
        <end position="315"/>
    </location>
</feature>
<evidence type="ECO:0000256" key="8">
    <source>
        <dbReference type="ARBA" id="ARBA00022840"/>
    </source>
</evidence>
<dbReference type="RefSeq" id="WP_344916972.1">
    <property type="nucleotide sequence ID" value="NZ_BAAAYO010000021.1"/>
</dbReference>
<dbReference type="InterPro" id="IPR003594">
    <property type="entry name" value="HATPase_dom"/>
</dbReference>
<evidence type="ECO:0000256" key="7">
    <source>
        <dbReference type="ARBA" id="ARBA00022777"/>
    </source>
</evidence>
<keyword evidence="11 12" id="KW-0472">Membrane</keyword>
<dbReference type="InterPro" id="IPR050640">
    <property type="entry name" value="Bact_2-comp_sensor_kinase"/>
</dbReference>
<reference evidence="14 15" key="1">
    <citation type="submission" date="2024-09" db="EMBL/GenBank/DDBJ databases">
        <authorList>
            <person name="Sun Q."/>
            <person name="Mori K."/>
        </authorList>
    </citation>
    <scope>NUCLEOTIDE SEQUENCE [LARGE SCALE GENOMIC DNA]</scope>
    <source>
        <strain evidence="14 15">JCM 12520</strain>
    </source>
</reference>
<dbReference type="SUPFAM" id="SSF55874">
    <property type="entry name" value="ATPase domain of HSP90 chaperone/DNA topoisomerase II/histidine kinase"/>
    <property type="match status" value="1"/>
</dbReference>
<keyword evidence="10" id="KW-0902">Two-component regulatory system</keyword>
<evidence type="ECO:0000256" key="12">
    <source>
        <dbReference type="SAM" id="Phobius"/>
    </source>
</evidence>
<evidence type="ECO:0000256" key="10">
    <source>
        <dbReference type="ARBA" id="ARBA00023012"/>
    </source>
</evidence>
<evidence type="ECO:0000313" key="15">
    <source>
        <dbReference type="Proteomes" id="UP001589619"/>
    </source>
</evidence>
<evidence type="ECO:0000256" key="5">
    <source>
        <dbReference type="ARBA" id="ARBA00022692"/>
    </source>
</evidence>